<dbReference type="KEGG" id="amyt:AMYT_2726"/>
<evidence type="ECO:0000313" key="3">
    <source>
        <dbReference type="EMBL" id="RXK13762.1"/>
    </source>
</evidence>
<evidence type="ECO:0008006" key="5">
    <source>
        <dbReference type="Google" id="ProtNLM"/>
    </source>
</evidence>
<keyword evidence="4" id="KW-1185">Reference proteome</keyword>
<comment type="caution">
    <text evidence="3">The sequence shown here is derived from an EMBL/GenBank/DDBJ whole genome shotgun (WGS) entry which is preliminary data.</text>
</comment>
<evidence type="ECO:0000256" key="1">
    <source>
        <dbReference type="SAM" id="Coils"/>
    </source>
</evidence>
<keyword evidence="1" id="KW-0175">Coiled coil</keyword>
<dbReference type="AlphaFoldDB" id="A0AAX2AD60"/>
<reference evidence="3 4" key="1">
    <citation type="submission" date="2017-09" db="EMBL/GenBank/DDBJ databases">
        <title>Genomics of the genus Arcobacter.</title>
        <authorList>
            <person name="Perez-Cataluna A."/>
            <person name="Figueras M.J."/>
            <person name="Salas-Masso N."/>
        </authorList>
    </citation>
    <scope>NUCLEOTIDE SEQUENCE [LARGE SCALE GENOMIC DNA]</scope>
    <source>
        <strain evidence="3 4">CECT 7386</strain>
    </source>
</reference>
<keyword evidence="2" id="KW-0812">Transmembrane</keyword>
<organism evidence="3 4">
    <name type="scientific">Malaciobacter mytili LMG 24559</name>
    <dbReference type="NCBI Taxonomy" id="1032238"/>
    <lineage>
        <taxon>Bacteria</taxon>
        <taxon>Pseudomonadati</taxon>
        <taxon>Campylobacterota</taxon>
        <taxon>Epsilonproteobacteria</taxon>
        <taxon>Campylobacterales</taxon>
        <taxon>Arcobacteraceae</taxon>
        <taxon>Malaciobacter</taxon>
    </lineage>
</organism>
<evidence type="ECO:0000313" key="4">
    <source>
        <dbReference type="Proteomes" id="UP000290092"/>
    </source>
</evidence>
<name>A0AAX2AD60_9BACT</name>
<sequence>MEDKQIPLELISTGVSIFIVFAIFFKIFQYKQKLDVLKELDRLKDENQLTQKDKDFIKTNLKDYKEQYVRKEGLVRLITPIFITIAAFLFLLFDFQETLIHLNILIVAYIYLQINRLHTRNFTKFLEELDS</sequence>
<proteinExistence type="predicted"/>
<feature type="transmembrane region" description="Helical" evidence="2">
    <location>
        <begin position="74"/>
        <end position="93"/>
    </location>
</feature>
<feature type="coiled-coil region" evidence="1">
    <location>
        <begin position="33"/>
        <end position="67"/>
    </location>
</feature>
<gene>
    <name evidence="3" type="ORF">CP985_12505</name>
</gene>
<feature type="transmembrane region" description="Helical" evidence="2">
    <location>
        <begin position="6"/>
        <end position="28"/>
    </location>
</feature>
<accession>A0AAX2AD60</accession>
<dbReference type="EMBL" id="NXID01000055">
    <property type="protein sequence ID" value="RXK13762.1"/>
    <property type="molecule type" value="Genomic_DNA"/>
</dbReference>
<dbReference type="RefSeq" id="WP_114843063.1">
    <property type="nucleotide sequence ID" value="NZ_CP031219.1"/>
</dbReference>
<evidence type="ECO:0000256" key="2">
    <source>
        <dbReference type="SAM" id="Phobius"/>
    </source>
</evidence>
<feature type="transmembrane region" description="Helical" evidence="2">
    <location>
        <begin position="99"/>
        <end position="114"/>
    </location>
</feature>
<keyword evidence="2" id="KW-0472">Membrane</keyword>
<protein>
    <recommendedName>
        <fullName evidence="5">DUF2721 domain-containing membrane protein</fullName>
    </recommendedName>
</protein>
<keyword evidence="2" id="KW-1133">Transmembrane helix</keyword>
<dbReference type="Proteomes" id="UP000290092">
    <property type="component" value="Unassembled WGS sequence"/>
</dbReference>